<dbReference type="AlphaFoldDB" id="A0A426XI57"/>
<evidence type="ECO:0000256" key="1">
    <source>
        <dbReference type="SAM" id="Phobius"/>
    </source>
</evidence>
<keyword evidence="1" id="KW-0472">Membrane</keyword>
<name>A0A426XI57_ENSVE</name>
<keyword evidence="1" id="KW-0812">Transmembrane</keyword>
<gene>
    <name evidence="2" type="ORF">B296_00043254</name>
</gene>
<feature type="transmembrane region" description="Helical" evidence="1">
    <location>
        <begin position="83"/>
        <end position="108"/>
    </location>
</feature>
<dbReference type="EMBL" id="AMZH03020485">
    <property type="protein sequence ID" value="RRT39120.1"/>
    <property type="molecule type" value="Genomic_DNA"/>
</dbReference>
<dbReference type="Proteomes" id="UP000287651">
    <property type="component" value="Unassembled WGS sequence"/>
</dbReference>
<accession>A0A426XI57</accession>
<reference evidence="2 3" key="1">
    <citation type="journal article" date="2014" name="Agronomy (Basel)">
        <title>A Draft Genome Sequence for Ensete ventricosum, the Drought-Tolerant Tree Against Hunger.</title>
        <authorList>
            <person name="Harrison J."/>
            <person name="Moore K.A."/>
            <person name="Paszkiewicz K."/>
            <person name="Jones T."/>
            <person name="Grant M."/>
            <person name="Ambacheew D."/>
            <person name="Muzemil S."/>
            <person name="Studholme D.J."/>
        </authorList>
    </citation>
    <scope>NUCLEOTIDE SEQUENCE [LARGE SCALE GENOMIC DNA]</scope>
</reference>
<feature type="transmembrane region" description="Helical" evidence="1">
    <location>
        <begin position="52"/>
        <end position="71"/>
    </location>
</feature>
<comment type="caution">
    <text evidence="2">The sequence shown here is derived from an EMBL/GenBank/DDBJ whole genome shotgun (WGS) entry which is preliminary data.</text>
</comment>
<evidence type="ECO:0000313" key="2">
    <source>
        <dbReference type="EMBL" id="RRT39120.1"/>
    </source>
</evidence>
<protein>
    <submittedName>
        <fullName evidence="2">Uncharacterized protein</fullName>
    </submittedName>
</protein>
<proteinExistence type="predicted"/>
<keyword evidence="1" id="KW-1133">Transmembrane helix</keyword>
<evidence type="ECO:0000313" key="3">
    <source>
        <dbReference type="Proteomes" id="UP000287651"/>
    </source>
</evidence>
<organism evidence="2 3">
    <name type="scientific">Ensete ventricosum</name>
    <name type="common">Abyssinian banana</name>
    <name type="synonym">Musa ensete</name>
    <dbReference type="NCBI Taxonomy" id="4639"/>
    <lineage>
        <taxon>Eukaryota</taxon>
        <taxon>Viridiplantae</taxon>
        <taxon>Streptophyta</taxon>
        <taxon>Embryophyta</taxon>
        <taxon>Tracheophyta</taxon>
        <taxon>Spermatophyta</taxon>
        <taxon>Magnoliopsida</taxon>
        <taxon>Liliopsida</taxon>
        <taxon>Zingiberales</taxon>
        <taxon>Musaceae</taxon>
        <taxon>Ensete</taxon>
    </lineage>
</organism>
<sequence>MLRWYVKTTALNLLRIGRPKIAIRDHQGIVVVLVLLLPRLKGDFRVTLLLRPLLHLGSSICLSSGGAIATYGRASNYNILDLVLEVVTFLNIMVIIAVKAAISAPIVLLGAKLHWIWWSEEYFLSDLEKDLDPSGVERSI</sequence>